<dbReference type="SUPFAM" id="SSF52972">
    <property type="entry name" value="ITPase-like"/>
    <property type="match status" value="1"/>
</dbReference>
<comment type="catalytic activity">
    <reaction evidence="3">
        <text>a ribonucleoside 5'-triphosphate + H2O = a ribonucleoside 5'-phosphate + diphosphate + H(+)</text>
        <dbReference type="Rhea" id="RHEA:23996"/>
        <dbReference type="ChEBI" id="CHEBI:15377"/>
        <dbReference type="ChEBI" id="CHEBI:15378"/>
        <dbReference type="ChEBI" id="CHEBI:33019"/>
        <dbReference type="ChEBI" id="CHEBI:58043"/>
        <dbReference type="ChEBI" id="CHEBI:61557"/>
        <dbReference type="EC" id="3.6.1.9"/>
    </reaction>
</comment>
<dbReference type="GO" id="GO:0047429">
    <property type="term" value="F:nucleoside triphosphate diphosphatase activity"/>
    <property type="evidence" value="ECO:0007669"/>
    <property type="project" value="UniProtKB-EC"/>
</dbReference>
<comment type="caution">
    <text evidence="4">The sequence shown here is derived from an EMBL/GenBank/DDBJ whole genome shotgun (WGS) entry which is preliminary data.</text>
</comment>
<dbReference type="HAMAP" id="MF_00528">
    <property type="entry name" value="Maf"/>
    <property type="match status" value="1"/>
</dbReference>
<reference evidence="4 5" key="1">
    <citation type="journal article" date="2016" name="Environ. Microbiol.">
        <title>Genomic resolution of a cold subsurface aquifer community provides metabolic insights for novel microbes adapted to high CO concentrations.</title>
        <authorList>
            <person name="Probst A.J."/>
            <person name="Castelle C.J."/>
            <person name="Singh A."/>
            <person name="Brown C.T."/>
            <person name="Anantharaman K."/>
            <person name="Sharon I."/>
            <person name="Hug L.A."/>
            <person name="Burstein D."/>
            <person name="Emerson J.B."/>
            <person name="Thomas B.C."/>
            <person name="Banfield J.F."/>
        </authorList>
    </citation>
    <scope>NUCLEOTIDE SEQUENCE [LARGE SCALE GENOMIC DNA]</scope>
    <source>
        <strain evidence="4">CG2_30_44_31</strain>
    </source>
</reference>
<accession>A0A1J5AXW6</accession>
<evidence type="ECO:0000256" key="1">
    <source>
        <dbReference type="ARBA" id="ARBA00001968"/>
    </source>
</evidence>
<dbReference type="AlphaFoldDB" id="A0A1J5AXW6"/>
<dbReference type="PANTHER" id="PTHR43213:SF5">
    <property type="entry name" value="BIFUNCTIONAL DTTP_UTP PYROPHOSPHATASE_METHYLTRANSFERASE PROTEIN-RELATED"/>
    <property type="match status" value="1"/>
</dbReference>
<protein>
    <recommendedName>
        <fullName evidence="3">Nucleoside triphosphate pyrophosphatase</fullName>
        <ecNumber evidence="3">3.6.1.9</ecNumber>
    </recommendedName>
    <alternativeName>
        <fullName evidence="3">Nucleotide pyrophosphatase</fullName>
        <shortName evidence="3">Nucleotide PPase</shortName>
    </alternativeName>
</protein>
<proteinExistence type="inferred from homology"/>
<evidence type="ECO:0000256" key="2">
    <source>
        <dbReference type="ARBA" id="ARBA00022801"/>
    </source>
</evidence>
<keyword evidence="2 3" id="KW-0378">Hydrolase</keyword>
<dbReference type="PIRSF" id="PIRSF006305">
    <property type="entry name" value="Maf"/>
    <property type="match status" value="1"/>
</dbReference>
<gene>
    <name evidence="4" type="ORF">AUK18_02070</name>
</gene>
<comment type="caution">
    <text evidence="3">Lacks conserved residue(s) required for the propagation of feature annotation.</text>
</comment>
<dbReference type="GO" id="GO:0009117">
    <property type="term" value="P:nucleotide metabolic process"/>
    <property type="evidence" value="ECO:0007669"/>
    <property type="project" value="UniProtKB-KW"/>
</dbReference>
<sequence length="184" mass="20228">MGLEFKTVSHDADEAGVTIDNPKDLVGQLAIDKATSVPGELIIGSDLVVAQQNRVMGKPKDLQQAREFLKALSGKTHTVYCGVSVASKEKTVMSVAKSKVVMKPYDDKIIAAYIKKFHVLDKGGAYAIQFELPMFGSLVKSFKGGITTIIGLPLDYLENLLKEFGVKPKVNWRKQCKIETGYEY</sequence>
<comment type="catalytic activity">
    <reaction evidence="3">
        <text>a 2'-deoxyribonucleoside 5'-triphosphate + H2O = a 2'-deoxyribonucleoside 5'-phosphate + diphosphate + H(+)</text>
        <dbReference type="Rhea" id="RHEA:44644"/>
        <dbReference type="ChEBI" id="CHEBI:15377"/>
        <dbReference type="ChEBI" id="CHEBI:15378"/>
        <dbReference type="ChEBI" id="CHEBI:33019"/>
        <dbReference type="ChEBI" id="CHEBI:61560"/>
        <dbReference type="ChEBI" id="CHEBI:65317"/>
        <dbReference type="EC" id="3.6.1.9"/>
    </reaction>
</comment>
<dbReference type="EMBL" id="MNXQ01000038">
    <property type="protein sequence ID" value="OIP03417.1"/>
    <property type="molecule type" value="Genomic_DNA"/>
</dbReference>
<dbReference type="InterPro" id="IPR003697">
    <property type="entry name" value="Maf-like"/>
</dbReference>
<comment type="similarity">
    <text evidence="3">Belongs to the Maf family.</text>
</comment>
<evidence type="ECO:0000256" key="3">
    <source>
        <dbReference type="HAMAP-Rule" id="MF_00528"/>
    </source>
</evidence>
<comment type="function">
    <text evidence="3">Nucleoside triphosphate pyrophosphatase. May have a dual role in cell division arrest and in preventing the incorporation of modified nucleotides into cellular nucleic acids.</text>
</comment>
<keyword evidence="3" id="KW-0546">Nucleotide metabolism</keyword>
<organism evidence="4 5">
    <name type="scientific">Candidatus Beckwithbacteria bacterium CG2_30_44_31</name>
    <dbReference type="NCBI Taxonomy" id="1805035"/>
    <lineage>
        <taxon>Bacteria</taxon>
        <taxon>Candidatus Beckwithiibacteriota</taxon>
    </lineage>
</organism>
<dbReference type="GO" id="GO:0005737">
    <property type="term" value="C:cytoplasm"/>
    <property type="evidence" value="ECO:0007669"/>
    <property type="project" value="UniProtKB-SubCell"/>
</dbReference>
<evidence type="ECO:0000313" key="4">
    <source>
        <dbReference type="EMBL" id="OIP03417.1"/>
    </source>
</evidence>
<name>A0A1J5AXW6_9BACT</name>
<dbReference type="Proteomes" id="UP000183605">
    <property type="component" value="Unassembled WGS sequence"/>
</dbReference>
<feature type="active site" description="Proton acceptor" evidence="3">
    <location>
        <position position="46"/>
    </location>
</feature>
<dbReference type="PANTHER" id="PTHR43213">
    <property type="entry name" value="BIFUNCTIONAL DTTP/UTP PYROPHOSPHATASE/METHYLTRANSFERASE PROTEIN-RELATED"/>
    <property type="match status" value="1"/>
</dbReference>
<evidence type="ECO:0000313" key="5">
    <source>
        <dbReference type="Proteomes" id="UP000183605"/>
    </source>
</evidence>
<dbReference type="Gene3D" id="3.90.950.10">
    <property type="match status" value="1"/>
</dbReference>
<comment type="subcellular location">
    <subcellularLocation>
        <location evidence="3">Cytoplasm</location>
    </subcellularLocation>
</comment>
<dbReference type="InterPro" id="IPR029001">
    <property type="entry name" value="ITPase-like_fam"/>
</dbReference>
<keyword evidence="3" id="KW-0963">Cytoplasm</keyword>
<comment type="cofactor">
    <cofactor evidence="1 3">
        <name>a divalent metal cation</name>
        <dbReference type="ChEBI" id="CHEBI:60240"/>
    </cofactor>
</comment>
<dbReference type="EC" id="3.6.1.9" evidence="3"/>
<dbReference type="Pfam" id="PF02545">
    <property type="entry name" value="Maf"/>
    <property type="match status" value="1"/>
</dbReference>